<evidence type="ECO:0000313" key="3">
    <source>
        <dbReference type="EMBL" id="GBG45014.1"/>
    </source>
</evidence>
<dbReference type="InterPro" id="IPR003817">
    <property type="entry name" value="PS_Dcarbxylase"/>
</dbReference>
<dbReference type="AlphaFoldDB" id="A0A388JKM7"/>
<feature type="non-terminal residue" evidence="3">
    <location>
        <position position="37"/>
    </location>
</feature>
<name>A0A388JKM7_CHABU</name>
<sequence>MVGSIVFTRKEGDVVKKGDEFGFFKFGGSTCICVFKE</sequence>
<dbReference type="PANTHER" id="PTHR10067:SF17">
    <property type="entry name" value="PHOSPHATIDYLSERINE DECARBOXYLASE PROENZYME 2"/>
    <property type="match status" value="1"/>
</dbReference>
<dbReference type="Gramene" id="GBG45014">
    <property type="protein sequence ID" value="GBG45014"/>
    <property type="gene ID" value="CBR_g85559"/>
</dbReference>
<comment type="caution">
    <text evidence="3">The sequence shown here is derived from an EMBL/GenBank/DDBJ whole genome shotgun (WGS) entry which is preliminary data.</text>
</comment>
<dbReference type="GO" id="GO:0008654">
    <property type="term" value="P:phospholipid biosynthetic process"/>
    <property type="evidence" value="ECO:0007669"/>
    <property type="project" value="InterPro"/>
</dbReference>
<reference evidence="3 4" key="1">
    <citation type="journal article" date="2018" name="Cell">
        <title>The Chara Genome: Secondary Complexity and Implications for Plant Terrestrialization.</title>
        <authorList>
            <person name="Nishiyama T."/>
            <person name="Sakayama H."/>
            <person name="Vries J.D."/>
            <person name="Buschmann H."/>
            <person name="Saint-Marcoux D."/>
            <person name="Ullrich K.K."/>
            <person name="Haas F.B."/>
            <person name="Vanderstraeten L."/>
            <person name="Becker D."/>
            <person name="Lang D."/>
            <person name="Vosolsobe S."/>
            <person name="Rombauts S."/>
            <person name="Wilhelmsson P.K.I."/>
            <person name="Janitza P."/>
            <person name="Kern R."/>
            <person name="Heyl A."/>
            <person name="Rumpler F."/>
            <person name="Villalobos L.I.A.C."/>
            <person name="Clay J.M."/>
            <person name="Skokan R."/>
            <person name="Toyoda A."/>
            <person name="Suzuki Y."/>
            <person name="Kagoshima H."/>
            <person name="Schijlen E."/>
            <person name="Tajeshwar N."/>
            <person name="Catarino B."/>
            <person name="Hetherington A.J."/>
            <person name="Saltykova A."/>
            <person name="Bonnot C."/>
            <person name="Breuninger H."/>
            <person name="Symeonidi A."/>
            <person name="Radhakrishnan G.V."/>
            <person name="Van Nieuwerburgh F."/>
            <person name="Deforce D."/>
            <person name="Chang C."/>
            <person name="Karol K.G."/>
            <person name="Hedrich R."/>
            <person name="Ulvskov P."/>
            <person name="Glockner G."/>
            <person name="Delwiche C.F."/>
            <person name="Petrasek J."/>
            <person name="Van de Peer Y."/>
            <person name="Friml J."/>
            <person name="Beilby M."/>
            <person name="Dolan L."/>
            <person name="Kohara Y."/>
            <person name="Sugano S."/>
            <person name="Fujiyama A."/>
            <person name="Delaux P.-M."/>
            <person name="Quint M."/>
            <person name="TheiBen G."/>
            <person name="Hagemann M."/>
            <person name="Harholt J."/>
            <person name="Dunand C."/>
            <person name="Zachgo S."/>
            <person name="Langdale J."/>
            <person name="Maumus F."/>
            <person name="Straeten D.V.D."/>
            <person name="Gould S.B."/>
            <person name="Rensing S.A."/>
        </authorList>
    </citation>
    <scope>NUCLEOTIDE SEQUENCE [LARGE SCALE GENOMIC DNA]</scope>
    <source>
        <strain evidence="3 4">S276</strain>
    </source>
</reference>
<dbReference type="Pfam" id="PF02666">
    <property type="entry name" value="PS_Dcarbxylase"/>
    <property type="match status" value="1"/>
</dbReference>
<dbReference type="EMBL" id="BFEA01006874">
    <property type="protein sequence ID" value="GBG45014.1"/>
    <property type="molecule type" value="Genomic_DNA"/>
</dbReference>
<keyword evidence="4" id="KW-1185">Reference proteome</keyword>
<evidence type="ECO:0000313" key="4">
    <source>
        <dbReference type="Proteomes" id="UP000265515"/>
    </source>
</evidence>
<gene>
    <name evidence="3" type="ORF">CBR_g85559</name>
</gene>
<dbReference type="STRING" id="69332.A0A388JKM7"/>
<organism evidence="3 4">
    <name type="scientific">Chara braunii</name>
    <name type="common">Braun's stonewort</name>
    <dbReference type="NCBI Taxonomy" id="69332"/>
    <lineage>
        <taxon>Eukaryota</taxon>
        <taxon>Viridiplantae</taxon>
        <taxon>Streptophyta</taxon>
        <taxon>Charophyceae</taxon>
        <taxon>Charales</taxon>
        <taxon>Characeae</taxon>
        <taxon>Chara</taxon>
    </lineage>
</organism>
<evidence type="ECO:0000256" key="2">
    <source>
        <dbReference type="ARBA" id="ARBA00023239"/>
    </source>
</evidence>
<dbReference type="GO" id="GO:0004609">
    <property type="term" value="F:phosphatidylserine decarboxylase activity"/>
    <property type="evidence" value="ECO:0007669"/>
    <property type="project" value="InterPro"/>
</dbReference>
<dbReference type="PANTHER" id="PTHR10067">
    <property type="entry name" value="PHOSPHATIDYLSERINE DECARBOXYLASE"/>
    <property type="match status" value="1"/>
</dbReference>
<keyword evidence="1" id="KW-0210">Decarboxylase</keyword>
<protein>
    <recommendedName>
        <fullName evidence="5">Phosphatidylserine decarboxylase</fullName>
    </recommendedName>
</protein>
<accession>A0A388JKM7</accession>
<dbReference type="Proteomes" id="UP000265515">
    <property type="component" value="Unassembled WGS sequence"/>
</dbReference>
<keyword evidence="2" id="KW-0456">Lyase</keyword>
<evidence type="ECO:0000256" key="1">
    <source>
        <dbReference type="ARBA" id="ARBA00022793"/>
    </source>
</evidence>
<evidence type="ECO:0008006" key="5">
    <source>
        <dbReference type="Google" id="ProtNLM"/>
    </source>
</evidence>
<proteinExistence type="predicted"/>